<sequence length="125" mass="15047">MYTSMIFIMIIIMIIMLVVTISLLKRKNWECFYIENEILYLPSLFVKEIPLSNIRNIEFETFHSRGSYSGIIRVYQKDAKVVKRYFQTSQMAFFVSKEMVLAEIEKITPLLKKYYIPYTINDRKY</sequence>
<dbReference type="KEGG" id="fpei:C4N17_04300"/>
<dbReference type="AlphaFoldDB" id="A0AAD0HU34"/>
<reference evidence="2 3" key="1">
    <citation type="submission" date="2018-03" db="EMBL/GenBank/DDBJ databases">
        <title>Complete Fusobacterium genomes using hybrid Minion sequencing.</title>
        <authorList>
            <person name="Slade D.J."/>
            <person name="Lahmers K."/>
        </authorList>
    </citation>
    <scope>NUCLEOTIDE SEQUENCE [LARGE SCALE GENOMIC DNA]</scope>
    <source>
        <strain evidence="2 3">2_1_31</strain>
    </source>
</reference>
<keyword evidence="1" id="KW-0812">Transmembrane</keyword>
<dbReference type="Proteomes" id="UP000241472">
    <property type="component" value="Chromosome"/>
</dbReference>
<accession>A0AAD0HU34</accession>
<evidence type="ECO:0000313" key="2">
    <source>
        <dbReference type="EMBL" id="AVQ24989.1"/>
    </source>
</evidence>
<evidence type="ECO:0000313" key="3">
    <source>
        <dbReference type="Proteomes" id="UP000241472"/>
    </source>
</evidence>
<keyword evidence="1" id="KW-1133">Transmembrane helix</keyword>
<protein>
    <submittedName>
        <fullName evidence="2">Uncharacterized protein</fullName>
    </submittedName>
</protein>
<dbReference type="RefSeq" id="WP_008793495.1">
    <property type="nucleotide sequence ID" value="NZ_CABKNO010000001.1"/>
</dbReference>
<gene>
    <name evidence="2" type="ORF">C4N17_04300</name>
</gene>
<feature type="transmembrane region" description="Helical" evidence="1">
    <location>
        <begin position="6"/>
        <end position="24"/>
    </location>
</feature>
<proteinExistence type="predicted"/>
<organism evidence="2 3">
    <name type="scientific">Fusobacterium periodonticum</name>
    <dbReference type="NCBI Taxonomy" id="860"/>
    <lineage>
        <taxon>Bacteria</taxon>
        <taxon>Fusobacteriati</taxon>
        <taxon>Fusobacteriota</taxon>
        <taxon>Fusobacteriia</taxon>
        <taxon>Fusobacteriales</taxon>
        <taxon>Fusobacteriaceae</taxon>
        <taxon>Fusobacterium</taxon>
    </lineage>
</organism>
<evidence type="ECO:0000256" key="1">
    <source>
        <dbReference type="SAM" id="Phobius"/>
    </source>
</evidence>
<dbReference type="EMBL" id="CP028108">
    <property type="protein sequence ID" value="AVQ24989.1"/>
    <property type="molecule type" value="Genomic_DNA"/>
</dbReference>
<name>A0AAD0HU34_9FUSO</name>
<keyword evidence="1" id="KW-0472">Membrane</keyword>